<feature type="domain" description="Histidine kinase" evidence="5">
    <location>
        <begin position="277"/>
        <end position="491"/>
    </location>
</feature>
<evidence type="ECO:0000256" key="1">
    <source>
        <dbReference type="ARBA" id="ARBA00000085"/>
    </source>
</evidence>
<feature type="region of interest" description="Disordered" evidence="4">
    <location>
        <begin position="242"/>
        <end position="263"/>
    </location>
</feature>
<reference evidence="7" key="1">
    <citation type="journal article" date="2024" name="Algal Res.">
        <title>Biochemical, toxicological and genomic investigation of a high-biomass producing Limnothrix strain isolated from Italian shallow drinking water reservoir.</title>
        <authorList>
            <person name="Simonazzi M."/>
            <person name="Shishido T.K."/>
            <person name="Delbaje E."/>
            <person name="Wahlsten M."/>
            <person name="Fewer D.P."/>
            <person name="Sivonen K."/>
            <person name="Pezzolesi L."/>
            <person name="Pistocchi R."/>
        </authorList>
    </citation>
    <scope>NUCLEOTIDE SEQUENCE [LARGE SCALE GENOMIC DNA]</scope>
    <source>
        <strain evidence="7">LRLZ20PSL1</strain>
    </source>
</reference>
<organism evidence="6 7">
    <name type="scientific">Limnothrix redekei LRLZ20PSL1</name>
    <dbReference type="NCBI Taxonomy" id="3112953"/>
    <lineage>
        <taxon>Bacteria</taxon>
        <taxon>Bacillati</taxon>
        <taxon>Cyanobacteriota</taxon>
        <taxon>Cyanophyceae</taxon>
        <taxon>Pseudanabaenales</taxon>
        <taxon>Pseudanabaenaceae</taxon>
        <taxon>Limnothrix</taxon>
    </lineage>
</organism>
<evidence type="ECO:0000313" key="6">
    <source>
        <dbReference type="EMBL" id="MFG3817994.1"/>
    </source>
</evidence>
<keyword evidence="3 6" id="KW-0808">Transferase</keyword>
<gene>
    <name evidence="6" type="ORF">VPK24_10135</name>
</gene>
<dbReference type="Gene3D" id="1.10.287.130">
    <property type="match status" value="1"/>
</dbReference>
<comment type="caution">
    <text evidence="6">The sequence shown here is derived from an EMBL/GenBank/DDBJ whole genome shotgun (WGS) entry which is preliminary data.</text>
</comment>
<dbReference type="SUPFAM" id="SSF47384">
    <property type="entry name" value="Homodimeric domain of signal transducing histidine kinase"/>
    <property type="match status" value="1"/>
</dbReference>
<protein>
    <recommendedName>
        <fullName evidence="2">histidine kinase</fullName>
        <ecNumber evidence="2">2.7.13.3</ecNumber>
    </recommendedName>
</protein>
<dbReference type="InterPro" id="IPR036097">
    <property type="entry name" value="HisK_dim/P_sf"/>
</dbReference>
<dbReference type="SUPFAM" id="SSF55874">
    <property type="entry name" value="ATPase domain of HSP90 chaperone/DNA topoisomerase II/histidine kinase"/>
    <property type="match status" value="1"/>
</dbReference>
<dbReference type="GO" id="GO:0016301">
    <property type="term" value="F:kinase activity"/>
    <property type="evidence" value="ECO:0007669"/>
    <property type="project" value="UniProtKB-KW"/>
</dbReference>
<keyword evidence="3 6" id="KW-0418">Kinase</keyword>
<feature type="compositionally biased region" description="Basic and acidic residues" evidence="4">
    <location>
        <begin position="11"/>
        <end position="20"/>
    </location>
</feature>
<dbReference type="Pfam" id="PF02518">
    <property type="entry name" value="HATPase_c"/>
    <property type="match status" value="1"/>
</dbReference>
<dbReference type="Gene3D" id="3.30.565.10">
    <property type="entry name" value="Histidine kinase-like ATPase, C-terminal domain"/>
    <property type="match status" value="1"/>
</dbReference>
<dbReference type="InterPro" id="IPR052023">
    <property type="entry name" value="Histidine_kinase_KdpD"/>
</dbReference>
<evidence type="ECO:0000313" key="7">
    <source>
        <dbReference type="Proteomes" id="UP001604335"/>
    </source>
</evidence>
<dbReference type="SMART" id="SM00388">
    <property type="entry name" value="HisKA"/>
    <property type="match status" value="1"/>
</dbReference>
<evidence type="ECO:0000256" key="2">
    <source>
        <dbReference type="ARBA" id="ARBA00012438"/>
    </source>
</evidence>
<dbReference type="EMBL" id="JAZAQF010000059">
    <property type="protein sequence ID" value="MFG3817994.1"/>
    <property type="molecule type" value="Genomic_DNA"/>
</dbReference>
<dbReference type="CDD" id="cd00082">
    <property type="entry name" value="HisKA"/>
    <property type="match status" value="1"/>
</dbReference>
<dbReference type="PANTHER" id="PTHR45569:SF1">
    <property type="entry name" value="SENSOR PROTEIN KDPD"/>
    <property type="match status" value="1"/>
</dbReference>
<name>A0ABW7CA02_9CYAN</name>
<sequence length="491" mass="54181">MPLPSTALSDRPPDRQRIDRPTMNGWVLPTVGHLLAPLTPGAGPGTLSAEAQWQGATKAIAQIMAQSMEAADAIEAAFITDFAEALPSEAIDQGVVLLGPLPLFTGSWLDRLSVWTFSSHLWQSLWLLPSADEGEPCPEVTERAIGLAPVDPLAAESFCVVRMRDFSLALSLQEDSTGQLVFRFSFDPQAIAAVWQALRARVQLNAPQQLVPFDALAQQFPLVEPSYRIVSAFTERLLQALPAPSNPAHSEPRRRPLRASARPQPAKPAIDLELLQALAHSVRTPLATIRTFTRLLMRQQNLQDKAVNYIEKIDRECTEQINRFDLIFKAVELETSNSAHLSLTPIPLAQVFQSSIPRWQQQASRHNLELTVKLPHKLPTVASDPTLLDRMLAEIIENLARTLPAGSRIDMEAETAGSQLKVQLRYDAMGAATRLESLKSIGQLLTFQPETGSFGLNLHVTKNLFQAIGGKLTIRQRPQRGEVMTIFLPLQ</sequence>
<comment type="catalytic activity">
    <reaction evidence="1">
        <text>ATP + protein L-histidine = ADP + protein N-phospho-L-histidine.</text>
        <dbReference type="EC" id="2.7.13.3"/>
    </reaction>
</comment>
<dbReference type="InterPro" id="IPR003661">
    <property type="entry name" value="HisK_dim/P_dom"/>
</dbReference>
<dbReference type="RefSeq" id="WP_393012791.1">
    <property type="nucleotide sequence ID" value="NZ_JAZAQF010000059.1"/>
</dbReference>
<keyword evidence="7" id="KW-1185">Reference proteome</keyword>
<evidence type="ECO:0000256" key="4">
    <source>
        <dbReference type="SAM" id="MobiDB-lite"/>
    </source>
</evidence>
<dbReference type="Pfam" id="PF00512">
    <property type="entry name" value="HisKA"/>
    <property type="match status" value="1"/>
</dbReference>
<feature type="region of interest" description="Disordered" evidence="4">
    <location>
        <begin position="1"/>
        <end position="22"/>
    </location>
</feature>
<dbReference type="InterPro" id="IPR005467">
    <property type="entry name" value="His_kinase_dom"/>
</dbReference>
<dbReference type="PROSITE" id="PS50109">
    <property type="entry name" value="HIS_KIN"/>
    <property type="match status" value="1"/>
</dbReference>
<evidence type="ECO:0000256" key="3">
    <source>
        <dbReference type="ARBA" id="ARBA00022777"/>
    </source>
</evidence>
<dbReference type="EC" id="2.7.13.3" evidence="2"/>
<evidence type="ECO:0000259" key="5">
    <source>
        <dbReference type="PROSITE" id="PS50109"/>
    </source>
</evidence>
<dbReference type="PANTHER" id="PTHR45569">
    <property type="entry name" value="SENSOR PROTEIN KDPD"/>
    <property type="match status" value="1"/>
</dbReference>
<dbReference type="InterPro" id="IPR036890">
    <property type="entry name" value="HATPase_C_sf"/>
</dbReference>
<dbReference type="Proteomes" id="UP001604335">
    <property type="component" value="Unassembled WGS sequence"/>
</dbReference>
<dbReference type="InterPro" id="IPR003594">
    <property type="entry name" value="HATPase_dom"/>
</dbReference>
<proteinExistence type="predicted"/>
<accession>A0ABW7CA02</accession>